<sequence length="38" mass="4515">MLWMKIVMIGMFSITAISLFVFQSIEIFQAFLEIMKKK</sequence>
<keyword evidence="1" id="KW-0812">Transmembrane</keyword>
<keyword evidence="1" id="KW-0472">Membrane</keyword>
<evidence type="ECO:0000313" key="3">
    <source>
        <dbReference type="Proteomes" id="UP000031938"/>
    </source>
</evidence>
<proteinExistence type="predicted"/>
<keyword evidence="3" id="KW-1185">Reference proteome</keyword>
<reference evidence="2 3" key="1">
    <citation type="submission" date="2015-01" db="EMBL/GenBank/DDBJ databases">
        <title>Genome sequencing of Jeotgalibacillus soli.</title>
        <authorList>
            <person name="Goh K.M."/>
            <person name="Chan K.-G."/>
            <person name="Yaakop A.S."/>
            <person name="Ee R."/>
            <person name="Gan H.M."/>
            <person name="Chan C.S."/>
        </authorList>
    </citation>
    <scope>NUCLEOTIDE SEQUENCE [LARGE SCALE GENOMIC DNA]</scope>
    <source>
        <strain evidence="2 3">P9</strain>
    </source>
</reference>
<comment type="caution">
    <text evidence="2">The sequence shown here is derived from an EMBL/GenBank/DDBJ whole genome shotgun (WGS) entry which is preliminary data.</text>
</comment>
<dbReference type="Proteomes" id="UP000031938">
    <property type="component" value="Unassembled WGS sequence"/>
</dbReference>
<evidence type="ECO:0000313" key="2">
    <source>
        <dbReference type="EMBL" id="KIL42676.1"/>
    </source>
</evidence>
<dbReference type="PATRIC" id="fig|889306.3.peg.3916"/>
<keyword evidence="1" id="KW-1133">Transmembrane helix</keyword>
<dbReference type="EMBL" id="JXRP01000022">
    <property type="protein sequence ID" value="KIL42676.1"/>
    <property type="molecule type" value="Genomic_DNA"/>
</dbReference>
<accession>A0A0C2VDN5</accession>
<name>A0A0C2VDN5_9BACL</name>
<organism evidence="2 3">
    <name type="scientific">Jeotgalibacillus soli</name>
    <dbReference type="NCBI Taxonomy" id="889306"/>
    <lineage>
        <taxon>Bacteria</taxon>
        <taxon>Bacillati</taxon>
        <taxon>Bacillota</taxon>
        <taxon>Bacilli</taxon>
        <taxon>Bacillales</taxon>
        <taxon>Caryophanaceae</taxon>
        <taxon>Jeotgalibacillus</taxon>
    </lineage>
</organism>
<gene>
    <name evidence="2" type="ORF">KP78_38990</name>
</gene>
<feature type="transmembrane region" description="Helical" evidence="1">
    <location>
        <begin position="6"/>
        <end position="32"/>
    </location>
</feature>
<protein>
    <submittedName>
        <fullName evidence="2">Uncharacterized protein</fullName>
    </submittedName>
</protein>
<dbReference type="AlphaFoldDB" id="A0A0C2VDN5"/>
<evidence type="ECO:0000256" key="1">
    <source>
        <dbReference type="SAM" id="Phobius"/>
    </source>
</evidence>